<dbReference type="Proteomes" id="UP000325827">
    <property type="component" value="Unassembled WGS sequence"/>
</dbReference>
<dbReference type="EMBL" id="VYSA01000003">
    <property type="protein sequence ID" value="KAA9106591.1"/>
    <property type="molecule type" value="Genomic_DNA"/>
</dbReference>
<accession>A0A5J5IYL1</accession>
<protein>
    <recommendedName>
        <fullName evidence="3">ATP-NAD kinase</fullName>
    </recommendedName>
</protein>
<organism evidence="1 2">
    <name type="scientific">Microbacterium rhizomatis</name>
    <dbReference type="NCBI Taxonomy" id="1631477"/>
    <lineage>
        <taxon>Bacteria</taxon>
        <taxon>Bacillati</taxon>
        <taxon>Actinomycetota</taxon>
        <taxon>Actinomycetes</taxon>
        <taxon>Micrococcales</taxon>
        <taxon>Microbacteriaceae</taxon>
        <taxon>Microbacterium</taxon>
    </lineage>
</organism>
<sequence>MVRVGVLLNPIAGFGGTLALHGTDRLPAHLFDEAVRAGRAARRLVRALDQLGSPGGEVELIAGPGVLGADALCDAGIGHVVLDMPVRPGRTTSADMARAAHLLVAEGVDLLVFAGGDGTATDLAESIGEVVPVIGVPAGVKMHSEVFARSPEAAGRLLVAAAAGHASVEPAEVLDVGDGGESGVVGMLRVPRSHEPLQGAKTAAPAAASAAVGRAIAESLVLAADPRTTWIIGPGATTGAVAAALGLDPTLRGVDVRHPDGSVETDVTEERLFAVVGAAEHPLLVLGVVGGQGFLLGRGNQQLSARVVSAIGAERVHILATEEKVGALFPPVLLIDIEPDEVRGTHPLLGYRRVRTGPRQSTVLRVVDAAA</sequence>
<dbReference type="InterPro" id="IPR039065">
    <property type="entry name" value="AcoX-like"/>
</dbReference>
<dbReference type="PANTHER" id="PTHR40697">
    <property type="entry name" value="ACETOIN CATABOLISM PROTEIN X"/>
    <property type="match status" value="1"/>
</dbReference>
<dbReference type="AlphaFoldDB" id="A0A5J5IYL1"/>
<dbReference type="RefSeq" id="WP_150449940.1">
    <property type="nucleotide sequence ID" value="NZ_VYSA01000003.1"/>
</dbReference>
<dbReference type="InterPro" id="IPR002504">
    <property type="entry name" value="NADK"/>
</dbReference>
<reference evidence="2" key="1">
    <citation type="submission" date="2019-09" db="EMBL/GenBank/DDBJ databases">
        <title>Mumia zhuanghuii sp. nov. isolated from the intestinal contents of plateau pika (Ochotona curzoniae) in the Qinghai-Tibet plateau of China.</title>
        <authorList>
            <person name="Tian Z."/>
        </authorList>
    </citation>
    <scope>NUCLEOTIDE SEQUENCE [LARGE SCALE GENOMIC DNA]</scope>
    <source>
        <strain evidence="2">JCM 30598</strain>
    </source>
</reference>
<keyword evidence="2" id="KW-1185">Reference proteome</keyword>
<evidence type="ECO:0000313" key="1">
    <source>
        <dbReference type="EMBL" id="KAA9106591.1"/>
    </source>
</evidence>
<name>A0A5J5IYL1_9MICO</name>
<dbReference type="GO" id="GO:0003951">
    <property type="term" value="F:NAD+ kinase activity"/>
    <property type="evidence" value="ECO:0007669"/>
    <property type="project" value="InterPro"/>
</dbReference>
<dbReference type="GO" id="GO:0006741">
    <property type="term" value="P:NADP+ biosynthetic process"/>
    <property type="evidence" value="ECO:0007669"/>
    <property type="project" value="InterPro"/>
</dbReference>
<dbReference type="Pfam" id="PF01513">
    <property type="entry name" value="NAD_kinase"/>
    <property type="match status" value="1"/>
</dbReference>
<proteinExistence type="predicted"/>
<dbReference type="OrthoDB" id="5511344at2"/>
<gene>
    <name evidence="1" type="ORF">F6B43_15815</name>
</gene>
<evidence type="ECO:0000313" key="2">
    <source>
        <dbReference type="Proteomes" id="UP000325827"/>
    </source>
</evidence>
<comment type="caution">
    <text evidence="1">The sequence shown here is derived from an EMBL/GenBank/DDBJ whole genome shotgun (WGS) entry which is preliminary data.</text>
</comment>
<dbReference type="PANTHER" id="PTHR40697:SF2">
    <property type="entry name" value="ATP-NAD KINASE-RELATED"/>
    <property type="match status" value="1"/>
</dbReference>
<evidence type="ECO:0008006" key="3">
    <source>
        <dbReference type="Google" id="ProtNLM"/>
    </source>
</evidence>